<keyword evidence="2" id="KW-1185">Reference proteome</keyword>
<reference evidence="1 2" key="1">
    <citation type="submission" date="2018-11" db="EMBL/GenBank/DDBJ databases">
        <authorList>
            <consortium name="Pathogen Informatics"/>
        </authorList>
    </citation>
    <scope>NUCLEOTIDE SEQUENCE [LARGE SCALE GENOMIC DNA]</scope>
</reference>
<dbReference type="AlphaFoldDB" id="A0A3P7EHN6"/>
<dbReference type="EMBL" id="UYWW01012355">
    <property type="protein sequence ID" value="VDM20693.1"/>
    <property type="molecule type" value="Genomic_DNA"/>
</dbReference>
<organism evidence="1 2">
    <name type="scientific">Wuchereria bancrofti</name>
    <dbReference type="NCBI Taxonomy" id="6293"/>
    <lineage>
        <taxon>Eukaryota</taxon>
        <taxon>Metazoa</taxon>
        <taxon>Ecdysozoa</taxon>
        <taxon>Nematoda</taxon>
        <taxon>Chromadorea</taxon>
        <taxon>Rhabditida</taxon>
        <taxon>Spirurina</taxon>
        <taxon>Spiruromorpha</taxon>
        <taxon>Filarioidea</taxon>
        <taxon>Onchocercidae</taxon>
        <taxon>Wuchereria</taxon>
    </lineage>
</organism>
<dbReference type="Proteomes" id="UP000270924">
    <property type="component" value="Unassembled WGS sequence"/>
</dbReference>
<proteinExistence type="predicted"/>
<gene>
    <name evidence="1" type="ORF">WBA_LOCUS11459</name>
</gene>
<protein>
    <submittedName>
        <fullName evidence="1">Uncharacterized protein</fullName>
    </submittedName>
</protein>
<evidence type="ECO:0000313" key="2">
    <source>
        <dbReference type="Proteomes" id="UP000270924"/>
    </source>
</evidence>
<name>A0A3P7EHN6_WUCBA</name>
<evidence type="ECO:0000313" key="1">
    <source>
        <dbReference type="EMBL" id="VDM20693.1"/>
    </source>
</evidence>
<sequence>MKRKAVSVKDEKQTGMTVPVVDPNCKVDFEKYTTTNWNILAVVVEYNLATTGIKVLQGFLLGIEVKRQRMQGGGLERNLPAVW</sequence>
<dbReference type="InParanoid" id="A0A3P7EHN6"/>
<accession>A0A3P7EHN6</accession>